<dbReference type="EMBL" id="CAJOBG010089408">
    <property type="protein sequence ID" value="CAF4659459.1"/>
    <property type="molecule type" value="Genomic_DNA"/>
</dbReference>
<feature type="non-terminal residue" evidence="2">
    <location>
        <position position="67"/>
    </location>
</feature>
<dbReference type="GO" id="GO:0045332">
    <property type="term" value="P:phospholipid translocation"/>
    <property type="evidence" value="ECO:0007669"/>
    <property type="project" value="TreeGrafter"/>
</dbReference>
<feature type="non-terminal residue" evidence="2">
    <location>
        <position position="1"/>
    </location>
</feature>
<dbReference type="GO" id="GO:0007030">
    <property type="term" value="P:Golgi organization"/>
    <property type="evidence" value="ECO:0007669"/>
    <property type="project" value="TreeGrafter"/>
</dbReference>
<accession>A0A821G353</accession>
<name>A0A821G353_9BILA</name>
<protein>
    <submittedName>
        <fullName evidence="2">Uncharacterized protein</fullName>
    </submittedName>
</protein>
<proteinExistence type="predicted"/>
<evidence type="ECO:0000313" key="1">
    <source>
        <dbReference type="EMBL" id="CAF4658700.1"/>
    </source>
</evidence>
<dbReference type="GO" id="GO:0005802">
    <property type="term" value="C:trans-Golgi network"/>
    <property type="evidence" value="ECO:0007669"/>
    <property type="project" value="TreeGrafter"/>
</dbReference>
<gene>
    <name evidence="1" type="ORF">OVN521_LOCUS47021</name>
    <name evidence="2" type="ORF">OVN521_LOCUS47045</name>
</gene>
<reference evidence="2" key="1">
    <citation type="submission" date="2021-02" db="EMBL/GenBank/DDBJ databases">
        <authorList>
            <person name="Nowell W R."/>
        </authorList>
    </citation>
    <scope>NUCLEOTIDE SEQUENCE</scope>
</reference>
<dbReference type="GO" id="GO:0005886">
    <property type="term" value="C:plasma membrane"/>
    <property type="evidence" value="ECO:0007669"/>
    <property type="project" value="TreeGrafter"/>
</dbReference>
<evidence type="ECO:0000313" key="2">
    <source>
        <dbReference type="EMBL" id="CAF4659459.1"/>
    </source>
</evidence>
<dbReference type="PANTHER" id="PTHR24092">
    <property type="entry name" value="PROBABLE PHOSPHOLIPID-TRANSPORTING ATPASE"/>
    <property type="match status" value="1"/>
</dbReference>
<organism evidence="2 3">
    <name type="scientific">Rotaria magnacalcarata</name>
    <dbReference type="NCBI Taxonomy" id="392030"/>
    <lineage>
        <taxon>Eukaryota</taxon>
        <taxon>Metazoa</taxon>
        <taxon>Spiralia</taxon>
        <taxon>Gnathifera</taxon>
        <taxon>Rotifera</taxon>
        <taxon>Eurotatoria</taxon>
        <taxon>Bdelloidea</taxon>
        <taxon>Philodinida</taxon>
        <taxon>Philodinidae</taxon>
        <taxon>Rotaria</taxon>
    </lineage>
</organism>
<dbReference type="GO" id="GO:0140326">
    <property type="term" value="F:ATPase-coupled intramembrane lipid transporter activity"/>
    <property type="evidence" value="ECO:0007669"/>
    <property type="project" value="TreeGrafter"/>
</dbReference>
<dbReference type="EMBL" id="CAJOBG010089153">
    <property type="protein sequence ID" value="CAF4658700.1"/>
    <property type="molecule type" value="Genomic_DNA"/>
</dbReference>
<dbReference type="AlphaFoldDB" id="A0A821G353"/>
<comment type="caution">
    <text evidence="2">The sequence shown here is derived from an EMBL/GenBank/DDBJ whole genome shotgun (WGS) entry which is preliminary data.</text>
</comment>
<dbReference type="Proteomes" id="UP000663866">
    <property type="component" value="Unassembled WGS sequence"/>
</dbReference>
<dbReference type="PANTHER" id="PTHR24092:SF190">
    <property type="entry name" value="PHOSPHOLIPID-TRANSPORTING ATPASE"/>
    <property type="match status" value="1"/>
</dbReference>
<keyword evidence="3" id="KW-1185">Reference proteome</keyword>
<evidence type="ECO:0000313" key="3">
    <source>
        <dbReference type="Proteomes" id="UP000663866"/>
    </source>
</evidence>
<sequence>GNLIWKGKTLPLKNDHVLLRGTRLRNTPWAFGIVCYAGPDTKLMKNSGKAKFKRTKIDHLLNRIILG</sequence>